<dbReference type="Proteomes" id="UP000038010">
    <property type="component" value="Unassembled WGS sequence"/>
</dbReference>
<dbReference type="GeneID" id="28732491"/>
<gene>
    <name evidence="1" type="ORF">AB675_11739</name>
</gene>
<protein>
    <submittedName>
        <fullName evidence="1">Uncharacterized protein</fullName>
    </submittedName>
</protein>
<evidence type="ECO:0000313" key="1">
    <source>
        <dbReference type="EMBL" id="KPI35459.1"/>
    </source>
</evidence>
<evidence type="ECO:0000313" key="2">
    <source>
        <dbReference type="Proteomes" id="UP000038010"/>
    </source>
</evidence>
<dbReference type="EMBL" id="LFJN01000040">
    <property type="protein sequence ID" value="KPI35459.1"/>
    <property type="molecule type" value="Genomic_DNA"/>
</dbReference>
<proteinExistence type="predicted"/>
<organism evidence="1 2">
    <name type="scientific">Cyphellophora attinorum</name>
    <dbReference type="NCBI Taxonomy" id="1664694"/>
    <lineage>
        <taxon>Eukaryota</taxon>
        <taxon>Fungi</taxon>
        <taxon>Dikarya</taxon>
        <taxon>Ascomycota</taxon>
        <taxon>Pezizomycotina</taxon>
        <taxon>Eurotiomycetes</taxon>
        <taxon>Chaetothyriomycetidae</taxon>
        <taxon>Chaetothyriales</taxon>
        <taxon>Cyphellophoraceae</taxon>
        <taxon>Cyphellophora</taxon>
    </lineage>
</organism>
<dbReference type="AlphaFoldDB" id="A0A0N0NIH9"/>
<sequence>MADMDRETRYSRMYSCRQTAAGNSSSRSQLIHLPAEVLEIICDQVLSWAYRRKPTAALLQQLAERAADPGDLLGDLNFCNPGEPFSEPVTTLVPVWWHTRRPLFWFLSPNARDSTARAARRAVRCRFAGALTGSHLQGHTNLATLPHHALAILSVHTKLHKIGNDILNKKFWFHFNNAEAFLSRPPARTSDKIVATVQCLSLRLRTESVLKADFDVECFRTLLASWPGLQKLELQAAIVQEPQRSLRPSPFHPVWIEMHRALLWFAATMTHKERTESPEHANVSNARTTGFQWAIWDEGGTVRNNEALGACTFIYKDQPVFIQVRLLKSEPARPWQVVEDPEAVDYRNWRRPVSEHEQVHPVCNVLLDCAKIRRWGWEALATHWTCRPTPYQMPVDATCSEDNAVTEDLLSVQSAANPAQATVEVALIEPPKATFGQIFLRSSKL</sequence>
<name>A0A0N0NIH9_9EURO</name>
<dbReference type="VEuPathDB" id="FungiDB:AB675_11739"/>
<comment type="caution">
    <text evidence="1">The sequence shown here is derived from an EMBL/GenBank/DDBJ whole genome shotgun (WGS) entry which is preliminary data.</text>
</comment>
<accession>A0A0N0NIH9</accession>
<reference evidence="1 2" key="1">
    <citation type="submission" date="2015-06" db="EMBL/GenBank/DDBJ databases">
        <title>Draft genome of the ant-associated black yeast Phialophora attae CBS 131958.</title>
        <authorList>
            <person name="Moreno L.F."/>
            <person name="Stielow B.J."/>
            <person name="de Hoog S."/>
            <person name="Vicente V.A."/>
            <person name="Weiss V.A."/>
            <person name="de Vries M."/>
            <person name="Cruz L.M."/>
            <person name="Souza E.M."/>
        </authorList>
    </citation>
    <scope>NUCLEOTIDE SEQUENCE [LARGE SCALE GENOMIC DNA]</scope>
    <source>
        <strain evidence="1 2">CBS 131958</strain>
    </source>
</reference>
<keyword evidence="2" id="KW-1185">Reference proteome</keyword>
<dbReference type="RefSeq" id="XP_017995422.1">
    <property type="nucleotide sequence ID" value="XM_018140610.1"/>
</dbReference>